<accession>A0A843WT51</accession>
<feature type="compositionally biased region" description="Polar residues" evidence="1">
    <location>
        <begin position="8"/>
        <end position="21"/>
    </location>
</feature>
<feature type="compositionally biased region" description="Low complexity" evidence="1">
    <location>
        <begin position="375"/>
        <end position="397"/>
    </location>
</feature>
<feature type="region of interest" description="Disordered" evidence="1">
    <location>
        <begin position="375"/>
        <end position="411"/>
    </location>
</feature>
<dbReference type="Pfam" id="PF03732">
    <property type="entry name" value="Retrotrans_gag"/>
    <property type="match status" value="1"/>
</dbReference>
<keyword evidence="4" id="KW-1185">Reference proteome</keyword>
<evidence type="ECO:0000259" key="2">
    <source>
        <dbReference type="Pfam" id="PF03732"/>
    </source>
</evidence>
<protein>
    <recommendedName>
        <fullName evidence="2">Retrotransposon gag domain-containing protein</fullName>
    </recommendedName>
</protein>
<dbReference type="EMBL" id="NMUH01004440">
    <property type="protein sequence ID" value="MQM09668.1"/>
    <property type="molecule type" value="Genomic_DNA"/>
</dbReference>
<reference evidence="3" key="1">
    <citation type="submission" date="2017-07" db="EMBL/GenBank/DDBJ databases">
        <title>Taro Niue Genome Assembly and Annotation.</title>
        <authorList>
            <person name="Atibalentja N."/>
            <person name="Keating K."/>
            <person name="Fields C.J."/>
        </authorList>
    </citation>
    <scope>NUCLEOTIDE SEQUENCE</scope>
    <source>
        <strain evidence="3">Niue_2</strain>
        <tissue evidence="3">Leaf</tissue>
    </source>
</reference>
<organism evidence="3 4">
    <name type="scientific">Colocasia esculenta</name>
    <name type="common">Wild taro</name>
    <name type="synonym">Arum esculentum</name>
    <dbReference type="NCBI Taxonomy" id="4460"/>
    <lineage>
        <taxon>Eukaryota</taxon>
        <taxon>Viridiplantae</taxon>
        <taxon>Streptophyta</taxon>
        <taxon>Embryophyta</taxon>
        <taxon>Tracheophyta</taxon>
        <taxon>Spermatophyta</taxon>
        <taxon>Magnoliopsida</taxon>
        <taxon>Liliopsida</taxon>
        <taxon>Araceae</taxon>
        <taxon>Aroideae</taxon>
        <taxon>Colocasieae</taxon>
        <taxon>Colocasia</taxon>
    </lineage>
</organism>
<evidence type="ECO:0000313" key="4">
    <source>
        <dbReference type="Proteomes" id="UP000652761"/>
    </source>
</evidence>
<proteinExistence type="predicted"/>
<feature type="compositionally biased region" description="Polar residues" evidence="1">
    <location>
        <begin position="292"/>
        <end position="305"/>
    </location>
</feature>
<feature type="region of interest" description="Disordered" evidence="1">
    <location>
        <begin position="158"/>
        <end position="178"/>
    </location>
</feature>
<dbReference type="Proteomes" id="UP000652761">
    <property type="component" value="Unassembled WGS sequence"/>
</dbReference>
<feature type="domain" description="Retrotransposon gag" evidence="2">
    <location>
        <begin position="177"/>
        <end position="229"/>
    </location>
</feature>
<sequence>MRRDYSRDSASSLVRSYTSDSLGARHLRASSVREVVTVAWDPRPRAPIEGVLQAAGVLEALVVSLERRGCLESFPAQARPAPGGGDGAVVVVPVPSSGSPSRLYVTLGDMAPRRCRQARELIEQQDESDMPAPGQVQEEVSAEESFFRTLYQGAWQPGQAAAGGQPLVPPPSIPEQQADPEVEQLAVQQASDLTVTQYHQRFVRLLRHVPHVASSEQACAERFIAGLRPDLRWGMTAHMCATLGEVVAKATALERETWQPQQHQGGASSRSSSYQRSVGSCLLAGVDGAGNRSVSRGLRSNQSSREPSRADRRQSTTLVVCQATLGGIARWGKSNSRSSQCSTCSSYRSTSSLLSSRHLVSSSRGSTICSISSCSSISSSSRTSNSISFPSTSSRRSSPSRHRNVGVDVVV</sequence>
<feature type="region of interest" description="Disordered" evidence="1">
    <location>
        <begin position="290"/>
        <end position="315"/>
    </location>
</feature>
<name>A0A843WT51_COLES</name>
<dbReference type="InterPro" id="IPR005162">
    <property type="entry name" value="Retrotrans_gag_dom"/>
</dbReference>
<gene>
    <name evidence="3" type="ORF">Taro_042545</name>
</gene>
<evidence type="ECO:0000313" key="3">
    <source>
        <dbReference type="EMBL" id="MQM09668.1"/>
    </source>
</evidence>
<evidence type="ECO:0000256" key="1">
    <source>
        <dbReference type="SAM" id="MobiDB-lite"/>
    </source>
</evidence>
<comment type="caution">
    <text evidence="3">The sequence shown here is derived from an EMBL/GenBank/DDBJ whole genome shotgun (WGS) entry which is preliminary data.</text>
</comment>
<feature type="region of interest" description="Disordered" evidence="1">
    <location>
        <begin position="1"/>
        <end position="22"/>
    </location>
</feature>
<dbReference type="AlphaFoldDB" id="A0A843WT51"/>